<protein>
    <submittedName>
        <fullName evidence="1">Uncharacterized protein</fullName>
    </submittedName>
</protein>
<reference evidence="2" key="1">
    <citation type="submission" date="2015-09" db="EMBL/GenBank/DDBJ databases">
        <authorList>
            <consortium name="Pathogen Informatics"/>
        </authorList>
    </citation>
    <scope>NUCLEOTIDE SEQUENCE [LARGE SCALE GENOMIC DNA]</scope>
    <source>
        <strain evidence="2">Lake Konstanz</strain>
    </source>
</reference>
<organism evidence="1 2">
    <name type="scientific">Bodo saltans</name>
    <name type="common">Flagellated protozoan</name>
    <dbReference type="NCBI Taxonomy" id="75058"/>
    <lineage>
        <taxon>Eukaryota</taxon>
        <taxon>Discoba</taxon>
        <taxon>Euglenozoa</taxon>
        <taxon>Kinetoplastea</taxon>
        <taxon>Metakinetoplastina</taxon>
        <taxon>Eubodonida</taxon>
        <taxon>Bodonidae</taxon>
        <taxon>Bodo</taxon>
    </lineage>
</organism>
<keyword evidence="2" id="KW-1185">Reference proteome</keyword>
<sequence>MMVNGSSTIPVSFRVFGLRPSIQGLIAATSGSGCHYWGTGSSSPSISKTSTQSISWWPCNAIASEINGALVPITSMPSAITKSIVLISNGLVASSSASSTTTYGALRMATTTLPIARSQLIDSTPPLLVLNLSFTSPWKAARWKVANITINNGIDVPSTSIGSNSASWSLVVLRAPVEGWVSSSTPLLTDRTIDLLLTMTCDGFAGLAN</sequence>
<dbReference type="Proteomes" id="UP000051952">
    <property type="component" value="Unassembled WGS sequence"/>
</dbReference>
<evidence type="ECO:0000313" key="2">
    <source>
        <dbReference type="Proteomes" id="UP000051952"/>
    </source>
</evidence>
<dbReference type="AlphaFoldDB" id="A0A0S4J409"/>
<gene>
    <name evidence="1" type="ORF">BSAL_85755</name>
</gene>
<evidence type="ECO:0000313" key="1">
    <source>
        <dbReference type="EMBL" id="CUG78395.1"/>
    </source>
</evidence>
<dbReference type="VEuPathDB" id="TriTrypDB:BSAL_85755"/>
<accession>A0A0S4J409</accession>
<dbReference type="EMBL" id="CYKH01001022">
    <property type="protein sequence ID" value="CUG78395.1"/>
    <property type="molecule type" value="Genomic_DNA"/>
</dbReference>
<proteinExistence type="predicted"/>
<name>A0A0S4J409_BODSA</name>